<dbReference type="PANTHER" id="PTHR31988:SF19">
    <property type="entry name" value="9-O-ACETYL-N-ACETYLNEURAMINIC ACID DEACETYLASE-RELATED"/>
    <property type="match status" value="1"/>
</dbReference>
<reference evidence="3" key="2">
    <citation type="submission" date="2022-07" db="EMBL/GenBank/DDBJ databases">
        <title>Diversity of ethanolamine utilization by human commensal Escherichia coli.</title>
        <authorList>
            <person name="Jubelin G."/>
        </authorList>
    </citation>
    <scope>NUCLEOTIDE SEQUENCE</scope>
    <source>
        <strain evidence="3">S1</strain>
    </source>
</reference>
<dbReference type="AlphaFoldDB" id="A0A7H9K701"/>
<dbReference type="InterPro" id="IPR052940">
    <property type="entry name" value="Carb_Esterase_6"/>
</dbReference>
<dbReference type="PANTHER" id="PTHR31988">
    <property type="entry name" value="ESTERASE, PUTATIVE (DUF303)-RELATED"/>
    <property type="match status" value="1"/>
</dbReference>
<feature type="domain" description="Sialate O-acetylesterase" evidence="2">
    <location>
        <begin position="78"/>
        <end position="209"/>
    </location>
</feature>
<evidence type="ECO:0000313" key="4">
    <source>
        <dbReference type="EMBL" id="QLV01660.1"/>
    </source>
</evidence>
<dbReference type="InterPro" id="IPR005181">
    <property type="entry name" value="SASA"/>
</dbReference>
<protein>
    <submittedName>
        <fullName evidence="4">Sialate O-acetylesterase</fullName>
    </submittedName>
</protein>
<dbReference type="Gene3D" id="3.40.50.1110">
    <property type="entry name" value="SGNH hydrolase"/>
    <property type="match status" value="1"/>
</dbReference>
<proteinExistence type="predicted"/>
<dbReference type="SUPFAM" id="SSF52266">
    <property type="entry name" value="SGNH hydrolase"/>
    <property type="match status" value="1"/>
</dbReference>
<accession>A0A7H9K701</accession>
<dbReference type="Proteomes" id="UP000512115">
    <property type="component" value="Chromosome"/>
</dbReference>
<evidence type="ECO:0000256" key="1">
    <source>
        <dbReference type="ARBA" id="ARBA00022801"/>
    </source>
</evidence>
<dbReference type="Pfam" id="PF03629">
    <property type="entry name" value="SASA"/>
    <property type="match status" value="1"/>
</dbReference>
<sequence length="348" mass="39456">MNAIISPDYYYVLTVAGQSNAMAYGEGLPLPDSEDAPHPRIKQLARFTQTHPGGPLCQFNDIIPLTHCPHDVQDMQGYHHPLATNHQTQYGTVGQALHIARKLLPFIPDNAGVIIVPCCRGGSAFTAGSEGTYSEQHGASHDSCRWGADTPLYQDLVNRTRTALSKNPQNKFLGVCWMQGEFDLMTSDYALHPQYFNHMVEAFREDLKQYRSQLNNIAAAPWFCGDTTWYWKENYPHAYETIYGNYKNNALANIIFVGFQQQGERGLTNEPDEDPDDFSTGYYGSAYRTPENWTTVLRSSHFSSAARRGIISDKFVEAILRYWCERWSGSLFMGDTLIRSQNRQQKNK</sequence>
<evidence type="ECO:0000259" key="2">
    <source>
        <dbReference type="Pfam" id="PF03629"/>
    </source>
</evidence>
<dbReference type="EMBL" id="CP056159">
    <property type="protein sequence ID" value="QLV01660.1"/>
    <property type="molecule type" value="Genomic_DNA"/>
</dbReference>
<evidence type="ECO:0000313" key="3">
    <source>
        <dbReference type="EMBL" id="MCR6678305.1"/>
    </source>
</evidence>
<reference evidence="4 5" key="1">
    <citation type="submission" date="2020-06" db="EMBL/GenBank/DDBJ databases">
        <title>REHAB project genomes.</title>
        <authorList>
            <person name="Shaw L.P."/>
        </authorList>
    </citation>
    <scope>NUCLEOTIDE SEQUENCE [LARGE SCALE GENOMIC DNA]</scope>
    <source>
        <strain evidence="4 5">RHBSTW-00814</strain>
    </source>
</reference>
<dbReference type="GO" id="GO:0016788">
    <property type="term" value="F:hydrolase activity, acting on ester bonds"/>
    <property type="evidence" value="ECO:0007669"/>
    <property type="project" value="UniProtKB-ARBA"/>
</dbReference>
<gene>
    <name evidence="4" type="ORF">HV284_11520</name>
    <name evidence="3" type="ORF">NVV43_22300</name>
</gene>
<dbReference type="EMBL" id="JANPXH010000047">
    <property type="protein sequence ID" value="MCR6678305.1"/>
    <property type="molecule type" value="Genomic_DNA"/>
</dbReference>
<organism evidence="4 5">
    <name type="scientific">Escherichia marmotae</name>
    <dbReference type="NCBI Taxonomy" id="1499973"/>
    <lineage>
        <taxon>Bacteria</taxon>
        <taxon>Pseudomonadati</taxon>
        <taxon>Pseudomonadota</taxon>
        <taxon>Gammaproteobacteria</taxon>
        <taxon>Enterobacterales</taxon>
        <taxon>Enterobacteriaceae</taxon>
        <taxon>Escherichia</taxon>
    </lineage>
</organism>
<name>A0A7H9K701_9ESCH</name>
<evidence type="ECO:0000313" key="5">
    <source>
        <dbReference type="Proteomes" id="UP000512115"/>
    </source>
</evidence>
<dbReference type="RefSeq" id="WP_181475063.1">
    <property type="nucleotide sequence ID" value="NZ_CP056159.1"/>
</dbReference>
<dbReference type="Proteomes" id="UP001206878">
    <property type="component" value="Unassembled WGS sequence"/>
</dbReference>
<dbReference type="InterPro" id="IPR036514">
    <property type="entry name" value="SGNH_hydro_sf"/>
</dbReference>
<keyword evidence="1" id="KW-0378">Hydrolase</keyword>